<evidence type="ECO:0000256" key="1">
    <source>
        <dbReference type="ARBA" id="ARBA00022737"/>
    </source>
</evidence>
<dbReference type="InterPro" id="IPR003439">
    <property type="entry name" value="ABC_transporter-like_ATP-bd"/>
</dbReference>
<dbReference type="NCBIfam" id="NF000355">
    <property type="entry name" value="ribo_prot_ABC_F"/>
    <property type="match status" value="1"/>
</dbReference>
<dbReference type="SUPFAM" id="SSF52540">
    <property type="entry name" value="P-loop containing nucleoside triphosphate hydrolases"/>
    <property type="match status" value="2"/>
</dbReference>
<evidence type="ECO:0000256" key="3">
    <source>
        <dbReference type="ARBA" id="ARBA00022840"/>
    </source>
</evidence>
<dbReference type="Pfam" id="PF12848">
    <property type="entry name" value="ABC_tran_Xtn"/>
    <property type="match status" value="1"/>
</dbReference>
<dbReference type="SMART" id="SM00382">
    <property type="entry name" value="AAA"/>
    <property type="match status" value="2"/>
</dbReference>
<dbReference type="InterPro" id="IPR032781">
    <property type="entry name" value="ABC_tran_Xtn"/>
</dbReference>
<dbReference type="Gene3D" id="3.40.50.300">
    <property type="entry name" value="P-loop containing nucleotide triphosphate hydrolases"/>
    <property type="match status" value="3"/>
</dbReference>
<proteinExistence type="predicted"/>
<keyword evidence="7" id="KW-1185">Reference proteome</keyword>
<accession>A0A0R2EUE8</accession>
<dbReference type="GO" id="GO:0016887">
    <property type="term" value="F:ATP hydrolysis activity"/>
    <property type="evidence" value="ECO:0007669"/>
    <property type="project" value="InterPro"/>
</dbReference>
<dbReference type="Pfam" id="PF00005">
    <property type="entry name" value="ABC_tran"/>
    <property type="match status" value="3"/>
</dbReference>
<organism evidence="6 7">
    <name type="scientific">Secundilactobacillus similis DSM 23365 = JCM 2765</name>
    <dbReference type="NCBI Taxonomy" id="1423804"/>
    <lineage>
        <taxon>Bacteria</taxon>
        <taxon>Bacillati</taxon>
        <taxon>Bacillota</taxon>
        <taxon>Bacilli</taxon>
        <taxon>Lactobacillales</taxon>
        <taxon>Lactobacillaceae</taxon>
        <taxon>Secundilactobacillus</taxon>
    </lineage>
</organism>
<evidence type="ECO:0000259" key="5">
    <source>
        <dbReference type="PROSITE" id="PS50893"/>
    </source>
</evidence>
<protein>
    <submittedName>
        <fullName evidence="6">Abc transporter atp-binding protein</fullName>
    </submittedName>
</protein>
<dbReference type="InterPro" id="IPR027417">
    <property type="entry name" value="P-loop_NTPase"/>
</dbReference>
<feature type="domain" description="ABC transporter" evidence="5">
    <location>
        <begin position="268"/>
        <end position="477"/>
    </location>
</feature>
<keyword evidence="1" id="KW-0677">Repeat</keyword>
<dbReference type="InterPro" id="IPR050611">
    <property type="entry name" value="ABCF"/>
</dbReference>
<evidence type="ECO:0000256" key="2">
    <source>
        <dbReference type="ARBA" id="ARBA00022741"/>
    </source>
</evidence>
<name>A0A0R2EUE8_9LACO</name>
<reference evidence="6 7" key="1">
    <citation type="journal article" date="2015" name="Genome Announc.">
        <title>Expanding the biotechnology potential of lactobacilli through comparative genomics of 213 strains and associated genera.</title>
        <authorList>
            <person name="Sun Z."/>
            <person name="Harris H.M."/>
            <person name="McCann A."/>
            <person name="Guo C."/>
            <person name="Argimon S."/>
            <person name="Zhang W."/>
            <person name="Yang X."/>
            <person name="Jeffery I.B."/>
            <person name="Cooney J.C."/>
            <person name="Kagawa T.F."/>
            <person name="Liu W."/>
            <person name="Song Y."/>
            <person name="Salvetti E."/>
            <person name="Wrobel A."/>
            <person name="Rasinkangas P."/>
            <person name="Parkhill J."/>
            <person name="Rea M.C."/>
            <person name="O'Sullivan O."/>
            <person name="Ritari J."/>
            <person name="Douillard F.P."/>
            <person name="Paul Ross R."/>
            <person name="Yang R."/>
            <person name="Briner A.E."/>
            <person name="Felis G.E."/>
            <person name="de Vos W.M."/>
            <person name="Barrangou R."/>
            <person name="Klaenhammer T.R."/>
            <person name="Caufield P.W."/>
            <person name="Cui Y."/>
            <person name="Zhang H."/>
            <person name="O'Toole P.W."/>
        </authorList>
    </citation>
    <scope>NUCLEOTIDE SEQUENCE [LARGE SCALE GENOMIC DNA]</scope>
    <source>
        <strain evidence="6 7">DSM 23365</strain>
    </source>
</reference>
<keyword evidence="3 6" id="KW-0067">ATP-binding</keyword>
<dbReference type="InterPro" id="IPR017871">
    <property type="entry name" value="ABC_transporter-like_CS"/>
</dbReference>
<evidence type="ECO:0000313" key="7">
    <source>
        <dbReference type="Proteomes" id="UP000051442"/>
    </source>
</evidence>
<dbReference type="InterPro" id="IPR003593">
    <property type="entry name" value="AAA+_ATPase"/>
</dbReference>
<dbReference type="STRING" id="1423804.FD14_GL001599"/>
<keyword evidence="2" id="KW-0547">Nucleotide-binding</keyword>
<dbReference type="PATRIC" id="fig|1423804.4.peg.1727"/>
<feature type="region of interest" description="Disordered" evidence="4">
    <location>
        <begin position="193"/>
        <end position="212"/>
    </location>
</feature>
<gene>
    <name evidence="6" type="ORF">FD14_GL001599</name>
</gene>
<comment type="caution">
    <text evidence="6">The sequence shown here is derived from an EMBL/GenBank/DDBJ whole genome shotgun (WGS) entry which is preliminary data.</text>
</comment>
<evidence type="ECO:0000256" key="4">
    <source>
        <dbReference type="SAM" id="MobiDB-lite"/>
    </source>
</evidence>
<dbReference type="PROSITE" id="PS50893">
    <property type="entry name" value="ABC_TRANSPORTER_2"/>
    <property type="match status" value="1"/>
</dbReference>
<dbReference type="CDD" id="cd03221">
    <property type="entry name" value="ABCF_EF-3"/>
    <property type="match status" value="2"/>
</dbReference>
<dbReference type="PANTHER" id="PTHR19211">
    <property type="entry name" value="ATP-BINDING TRANSPORT PROTEIN-RELATED"/>
    <property type="match status" value="1"/>
</dbReference>
<dbReference type="Proteomes" id="UP000051442">
    <property type="component" value="Unassembled WGS sequence"/>
</dbReference>
<dbReference type="AlphaFoldDB" id="A0A0R2EUE8"/>
<dbReference type="PANTHER" id="PTHR19211:SF100">
    <property type="entry name" value="RIBOSOME PROTECTION PROTEIN VMLR"/>
    <property type="match status" value="1"/>
</dbReference>
<sequence>MTAMSNYQLTSLTKTIGARTLYEISKLTVAPHDRIGLVGHNGAGKTTLFNQLLTEEAIQPAARIWLVPQLKPTAELSGGEQVRQYLNQAFAQNPDILLLDEPTANLDVASIEWLEKRLKRYRGALIVISHDRDFLDHMTTTIWELSDETIHVYSGNYHDYETQKAQQTQQQADQYHQYVAEEKRLKQTIEKQRQRAERATRVPKSKKGTSEIHGMTPYFEKMSKKLYQVAKSTESRLDQMDVVNRPKFEKPIKMAIPNATQLKGNTVLSVNHLTLTRGERTLLSDVSLKVKAGDHLAITGPNMAGKTSLLTHLLDTEDPAVKWSPLAKLGYFQQNLANLTGEASILANVTATSVQSDETVRLILARLGFAANTWQKPVNVLSGGERVRVSLAKLMLSDVNGLILDEPTNFLDIESINALSQMLRDYEGTLILVSHDRWFVRQVVDKSLQIVDKTLRNPAVQVKQPTKRDPAELLQLELKQTALINRLATNSTPELEAEYQAITKQIRELKA</sequence>
<dbReference type="EMBL" id="AYZM01000134">
    <property type="protein sequence ID" value="KRN19968.1"/>
    <property type="molecule type" value="Genomic_DNA"/>
</dbReference>
<dbReference type="PROSITE" id="PS00211">
    <property type="entry name" value="ABC_TRANSPORTER_1"/>
    <property type="match status" value="1"/>
</dbReference>
<dbReference type="GO" id="GO:0005524">
    <property type="term" value="F:ATP binding"/>
    <property type="evidence" value="ECO:0007669"/>
    <property type="project" value="UniProtKB-KW"/>
</dbReference>
<evidence type="ECO:0000313" key="6">
    <source>
        <dbReference type="EMBL" id="KRN19968.1"/>
    </source>
</evidence>